<dbReference type="EMBL" id="JAMPKK010000014">
    <property type="protein sequence ID" value="MEP0864537.1"/>
    <property type="molecule type" value="Genomic_DNA"/>
</dbReference>
<evidence type="ECO:0000313" key="3">
    <source>
        <dbReference type="Proteomes" id="UP001442494"/>
    </source>
</evidence>
<feature type="signal peptide" evidence="1">
    <location>
        <begin position="1"/>
        <end position="23"/>
    </location>
</feature>
<evidence type="ECO:0000313" key="2">
    <source>
        <dbReference type="EMBL" id="MEP0864537.1"/>
    </source>
</evidence>
<accession>A0ABV0JM86</accession>
<comment type="caution">
    <text evidence="2">The sequence shown here is derived from an EMBL/GenBank/DDBJ whole genome shotgun (WGS) entry which is preliminary data.</text>
</comment>
<dbReference type="Proteomes" id="UP001442494">
    <property type="component" value="Unassembled WGS sequence"/>
</dbReference>
<dbReference type="RefSeq" id="WP_190424830.1">
    <property type="nucleotide sequence ID" value="NZ_JAMPKK010000014.1"/>
</dbReference>
<evidence type="ECO:0000256" key="1">
    <source>
        <dbReference type="SAM" id="SignalP"/>
    </source>
</evidence>
<reference evidence="2 3" key="1">
    <citation type="submission" date="2022-04" db="EMBL/GenBank/DDBJ databases">
        <title>Positive selection, recombination, and allopatry shape intraspecific diversity of widespread and dominant cyanobacteria.</title>
        <authorList>
            <person name="Wei J."/>
            <person name="Shu W."/>
            <person name="Hu C."/>
        </authorList>
    </citation>
    <scope>NUCLEOTIDE SEQUENCE [LARGE SCALE GENOMIC DNA]</scope>
    <source>
        <strain evidence="2 3">GB2-A5</strain>
    </source>
</reference>
<protein>
    <submittedName>
        <fullName evidence="2">Uncharacterized protein</fullName>
    </submittedName>
</protein>
<keyword evidence="1" id="KW-0732">Signal</keyword>
<proteinExistence type="predicted"/>
<sequence>MFIKQLSVNTAAAALITLGTVAAATVISFCSITDVGTLGRRQSYPKGINNSDRLIDGSHMMWENGAIATLAELATSSSPKDIKNSQQAIAQVENWYALQAFLPRIAKIQHPDSSNNALQSDPQLIVSQDSQSVRALNRRDE</sequence>
<keyword evidence="3" id="KW-1185">Reference proteome</keyword>
<name>A0ABV0JM86_9CYAN</name>
<feature type="chain" id="PRO_5045493128" evidence="1">
    <location>
        <begin position="24"/>
        <end position="141"/>
    </location>
</feature>
<gene>
    <name evidence="2" type="ORF">NDI37_08660</name>
</gene>
<organism evidence="2 3">
    <name type="scientific">Funiculus sociatus GB2-A5</name>
    <dbReference type="NCBI Taxonomy" id="2933946"/>
    <lineage>
        <taxon>Bacteria</taxon>
        <taxon>Bacillati</taxon>
        <taxon>Cyanobacteriota</taxon>
        <taxon>Cyanophyceae</taxon>
        <taxon>Coleofasciculales</taxon>
        <taxon>Coleofasciculaceae</taxon>
        <taxon>Funiculus</taxon>
    </lineage>
</organism>